<reference evidence="2" key="1">
    <citation type="submission" date="2020-11" db="EMBL/GenBank/DDBJ databases">
        <authorList>
            <person name="Tran Van P."/>
        </authorList>
    </citation>
    <scope>NUCLEOTIDE SEQUENCE</scope>
</reference>
<feature type="region of interest" description="Disordered" evidence="1">
    <location>
        <begin position="385"/>
        <end position="425"/>
    </location>
</feature>
<feature type="compositionally biased region" description="Polar residues" evidence="1">
    <location>
        <begin position="40"/>
        <end position="53"/>
    </location>
</feature>
<dbReference type="AlphaFoldDB" id="A0A7R9D5I5"/>
<sequence length="425" mass="45772">MNPQYLQQQPSQHYGPPQGHNYQGGYTGMHQGGPPPASGPQVSNYTEEGSPSQRVGLAPLQGPQGNMRAPSYLGAAAPNGPAAPGIPSSFPGDRAFHLFRVVTAAIYFRAQKRPCDFHSFPCVGEWAYAHCTGKHQSSKTAHCTNGKAQAHRPRTQRAEAHNSRIPDPTTQIPPHCQHHHSSTFKITAPQSPTHFCAAALSKLETWVFGPALCTTYNESSLTEAYHFTGPPQAPVGNRCKHQSLCHWNNYNKGMKFSVAKCEVMAVTRERARPNKAIRLCGVGLRKIQNVVYLGSMIEEKGGSRKDLLRKGQQQGELCYSPFYCESGLLDHTTTKAGPASSSQLTNQISELNISGPPPGHNLGGFPPTKAATLGPPGSFPMLNGAVSPTPQQQFVNGSSGQGNSAWQGRGPPSQHAQTGQLGWYP</sequence>
<evidence type="ECO:0000313" key="2">
    <source>
        <dbReference type="EMBL" id="CAD7407501.1"/>
    </source>
</evidence>
<organism evidence="2">
    <name type="scientific">Timema poppense</name>
    <name type="common">Walking stick</name>
    <dbReference type="NCBI Taxonomy" id="170557"/>
    <lineage>
        <taxon>Eukaryota</taxon>
        <taxon>Metazoa</taxon>
        <taxon>Ecdysozoa</taxon>
        <taxon>Arthropoda</taxon>
        <taxon>Hexapoda</taxon>
        <taxon>Insecta</taxon>
        <taxon>Pterygota</taxon>
        <taxon>Neoptera</taxon>
        <taxon>Polyneoptera</taxon>
        <taxon>Phasmatodea</taxon>
        <taxon>Timematodea</taxon>
        <taxon>Timematoidea</taxon>
        <taxon>Timematidae</taxon>
        <taxon>Timema</taxon>
    </lineage>
</organism>
<feature type="region of interest" description="Disordered" evidence="1">
    <location>
        <begin position="1"/>
        <end position="75"/>
    </location>
</feature>
<feature type="compositionally biased region" description="Polar residues" evidence="1">
    <location>
        <begin position="414"/>
        <end position="425"/>
    </location>
</feature>
<feature type="compositionally biased region" description="Polar residues" evidence="1">
    <location>
        <begin position="386"/>
        <end position="406"/>
    </location>
</feature>
<protein>
    <submittedName>
        <fullName evidence="2">Uncharacterized protein</fullName>
    </submittedName>
</protein>
<gene>
    <name evidence="2" type="ORF">TPSB3V08_LOCUS5918</name>
</gene>
<evidence type="ECO:0000256" key="1">
    <source>
        <dbReference type="SAM" id="MobiDB-lite"/>
    </source>
</evidence>
<name>A0A7R9D5I5_TIMPO</name>
<feature type="compositionally biased region" description="Polar residues" evidence="1">
    <location>
        <begin position="1"/>
        <end position="12"/>
    </location>
</feature>
<dbReference type="EMBL" id="OD003306">
    <property type="protein sequence ID" value="CAD7407501.1"/>
    <property type="molecule type" value="Genomic_DNA"/>
</dbReference>
<proteinExistence type="predicted"/>
<accession>A0A7R9D5I5</accession>